<evidence type="ECO:0000256" key="3">
    <source>
        <dbReference type="ARBA" id="ARBA00022816"/>
    </source>
</evidence>
<dbReference type="OMA" id="HSWKFFA"/>
<keyword evidence="2" id="KW-0813">Transport</keyword>
<comment type="subcellular location">
    <subcellularLocation>
        <location evidence="1">Nucleus</location>
        <location evidence="1">Nuclear pore complex</location>
    </subcellularLocation>
</comment>
<dbReference type="GO" id="GO:0006405">
    <property type="term" value="P:RNA export from nucleus"/>
    <property type="evidence" value="ECO:0007669"/>
    <property type="project" value="TreeGrafter"/>
</dbReference>
<feature type="domain" description="Nucleoporin Nup188 N-terminal subdomain III" evidence="9">
    <location>
        <begin position="815"/>
        <end position="1057"/>
    </location>
</feature>
<feature type="domain" description="Nuclear pore protein Nup188 C-terminal" evidence="8">
    <location>
        <begin position="1360"/>
        <end position="1671"/>
    </location>
</feature>
<evidence type="ECO:0000313" key="10">
    <source>
        <dbReference type="EMBL" id="CCX06311.1"/>
    </source>
</evidence>
<evidence type="ECO:0000256" key="7">
    <source>
        <dbReference type="ARBA" id="ARBA00023242"/>
    </source>
</evidence>
<dbReference type="InterPro" id="IPR048883">
    <property type="entry name" value="Nup188_N-subdom_III"/>
</dbReference>
<dbReference type="GO" id="GO:0006606">
    <property type="term" value="P:protein import into nucleus"/>
    <property type="evidence" value="ECO:0007669"/>
    <property type="project" value="TreeGrafter"/>
</dbReference>
<keyword evidence="5" id="KW-0811">Translocation</keyword>
<dbReference type="GO" id="GO:0044611">
    <property type="term" value="C:nuclear pore inner ring"/>
    <property type="evidence" value="ECO:0007669"/>
    <property type="project" value="TreeGrafter"/>
</dbReference>
<dbReference type="EMBL" id="HF935285">
    <property type="protein sequence ID" value="CCX06311.1"/>
    <property type="molecule type" value="Genomic_DNA"/>
</dbReference>
<keyword evidence="4" id="KW-0653">Protein transport</keyword>
<dbReference type="Proteomes" id="UP000018144">
    <property type="component" value="Unassembled WGS sequence"/>
</dbReference>
<proteinExistence type="predicted"/>
<evidence type="ECO:0000256" key="1">
    <source>
        <dbReference type="ARBA" id="ARBA00004567"/>
    </source>
</evidence>
<evidence type="ECO:0000256" key="2">
    <source>
        <dbReference type="ARBA" id="ARBA00022448"/>
    </source>
</evidence>
<dbReference type="PANTHER" id="PTHR31431:SF1">
    <property type="entry name" value="NUCLEOPORIN NUP188"/>
    <property type="match status" value="1"/>
</dbReference>
<name>U4KX34_PYROM</name>
<evidence type="ECO:0000313" key="11">
    <source>
        <dbReference type="Proteomes" id="UP000018144"/>
    </source>
</evidence>
<evidence type="ECO:0000256" key="4">
    <source>
        <dbReference type="ARBA" id="ARBA00022927"/>
    </source>
</evidence>
<keyword evidence="6" id="KW-0906">Nuclear pore complex</keyword>
<protein>
    <submittedName>
        <fullName evidence="10">Similar to Nucleoporin nup184 acc. no. Q9P7M8</fullName>
    </submittedName>
</protein>
<organism evidence="10 11">
    <name type="scientific">Pyronema omphalodes (strain CBS 100304)</name>
    <name type="common">Pyronema confluens</name>
    <dbReference type="NCBI Taxonomy" id="1076935"/>
    <lineage>
        <taxon>Eukaryota</taxon>
        <taxon>Fungi</taxon>
        <taxon>Dikarya</taxon>
        <taxon>Ascomycota</taxon>
        <taxon>Pezizomycotina</taxon>
        <taxon>Pezizomycetes</taxon>
        <taxon>Pezizales</taxon>
        <taxon>Pyronemataceae</taxon>
        <taxon>Pyronema</taxon>
    </lineage>
</organism>
<evidence type="ECO:0000256" key="5">
    <source>
        <dbReference type="ARBA" id="ARBA00023010"/>
    </source>
</evidence>
<feature type="domain" description="Nucleoporin Nup188 N-terminal subdomain III" evidence="9">
    <location>
        <begin position="607"/>
        <end position="797"/>
    </location>
</feature>
<keyword evidence="11" id="KW-1185">Reference proteome</keyword>
<gene>
    <name evidence="10" type="ORF">PCON_05898</name>
</gene>
<dbReference type="InterPro" id="IPR041634">
    <property type="entry name" value="Nup188_C"/>
</dbReference>
<reference evidence="10 11" key="1">
    <citation type="journal article" date="2013" name="PLoS Genet.">
        <title>The genome and development-dependent transcriptomes of Pyronema confluens: a window into fungal evolution.</title>
        <authorList>
            <person name="Traeger S."/>
            <person name="Altegoer F."/>
            <person name="Freitag M."/>
            <person name="Gabaldon T."/>
            <person name="Kempken F."/>
            <person name="Kumar A."/>
            <person name="Marcet-Houben M."/>
            <person name="Poggeler S."/>
            <person name="Stajich J.E."/>
            <person name="Nowrousian M."/>
        </authorList>
    </citation>
    <scope>NUCLEOTIDE SEQUENCE [LARGE SCALE GENOMIC DNA]</scope>
    <source>
        <strain evidence="11">CBS 100304</strain>
        <tissue evidence="10">Vegetative mycelium</tissue>
    </source>
</reference>
<dbReference type="OrthoDB" id="102511at2759"/>
<dbReference type="Pfam" id="PF18378">
    <property type="entry name" value="Nup188_C"/>
    <property type="match status" value="1"/>
</dbReference>
<dbReference type="Gene3D" id="1.25.10.70">
    <property type="match status" value="1"/>
</dbReference>
<dbReference type="InterPro" id="IPR044840">
    <property type="entry name" value="Nup188"/>
</dbReference>
<dbReference type="GO" id="GO:0051028">
    <property type="term" value="P:mRNA transport"/>
    <property type="evidence" value="ECO:0007669"/>
    <property type="project" value="UniProtKB-KW"/>
</dbReference>
<evidence type="ECO:0000256" key="6">
    <source>
        <dbReference type="ARBA" id="ARBA00023132"/>
    </source>
</evidence>
<dbReference type="PANTHER" id="PTHR31431">
    <property type="entry name" value="NUCLEOPORIN NUP188 HOMOLOG"/>
    <property type="match status" value="1"/>
</dbReference>
<dbReference type="GO" id="GO:0017056">
    <property type="term" value="F:structural constituent of nuclear pore"/>
    <property type="evidence" value="ECO:0007669"/>
    <property type="project" value="InterPro"/>
</dbReference>
<evidence type="ECO:0000259" key="9">
    <source>
        <dbReference type="Pfam" id="PF21093"/>
    </source>
</evidence>
<keyword evidence="7" id="KW-0539">Nucleus</keyword>
<accession>U4KX34</accession>
<dbReference type="Pfam" id="PF21093">
    <property type="entry name" value="Nup188_N-subdom_III"/>
    <property type="match status" value="2"/>
</dbReference>
<dbReference type="eggNOG" id="ENOG502QQFV">
    <property type="taxonomic scope" value="Eukaryota"/>
</dbReference>
<keyword evidence="3" id="KW-0509">mRNA transport</keyword>
<dbReference type="STRING" id="1076935.U4KX34"/>
<evidence type="ECO:0000259" key="8">
    <source>
        <dbReference type="Pfam" id="PF18378"/>
    </source>
</evidence>
<sequence length="1692" mass="186954">MAPVSFGNDFLVDALKNKTTLPSWRSIFARISSSNTPSATTVERVTTFLTSVSSLSALTDCHKPFPAPSPQSKADFNHRTAAINFTAEDQPNGDGQGATPGCLPAIAELKTSALDLSKELNIDELSALRIVVLEHQARAAKSLMVAEAGAAGDADMGASTYGVSFLESVLNANKPDDAKQQENKILYDRVEIYLSERRARWFEAGEKRDGLPAWVKKGMEDYELREQVEYGAFPNNAEIKGYYMYCNGLAAVVSLTMLQMPKVIKVLEDEFGKVANSGSMESSATPQAEPIPPVSSEDFYIRNDEAITSVTNCLQESAGTIPSCSLAVAGWAFLLQKISQLVREHTEWDAGDENTPRAPKIVEAYTEIIPKLFPTTVEVGLKQLFGRISHQLHPVVIAILESTSESGSGAGFSLKGEEDYLRMKNVVAALVRKTTPYYEFCETLINATFLSHDVEYQHLSDYSKFVEGERPVALEESWIGSPVEKFSQDDETLKLLLRAKNRFPYEPLPFLRLLRGISTESSAVINYLTNLDTYTHILPAGFKEYDDFGPEESGNIRLVTDLLLFPPRERGMFEHEVESGNMSSDGGLVINRGTQGVQISSGGTRQVVAWRCKYNGLSLLGRILECKITSQELREDLTNDIVASEIVSLLTVLIATSPESQAAARRAPGHYELPQALGEASDMLGRNRDVISLVFDLLDTQLGRINVEDPFFTVGLDFVNSLVHVAPGRVWPYLARSVLLERHGRGGAFSGYLCAVEVTQGNYDFTLANLTLFESLVEEAIRSSAVHKGRSRALVLSSKAPEPSGPGGNGVSDIVQREILLGYTRVIVDIFESYRGFKYSKDIAQKLQIGTRIARIFNTILYYAYGVDEFSDSENKLTSVLMPSAEYLVSVFLGQGENDLPIEPILGAIQDGVATPESSLYTKTLGLWVDQVIQMVKFADVLVRVRLYLDHPPSHLEKRLYANAGSMAKLYAADEQYKAYVLELFESLVKSSGSFSEEPPSLLGHLGSDCANHFVTLLSSLDKPYQDEGVEIRIWNFISAVVSNKQQGMSILLLRGEALRQGRTTAKPVKNKSMLQICFDALDEIDTLPVEKTLAMLEMISTALNFWTLAMDDLRKHPKILPGLTKHVESFNIEFLPADTKDVITEKACKVAIAAHIARILALYTHSRRPSDKDQTFFKQLIPRLKYYFDKAVKISGYRSSLHALLPKNFEEKWSGVKLAQFKKTRLRRTIYGPDAVYDIVLGDKVLGFDPTWAGRADGYRSEVQEANLNLSLVQTQVNLLSSWELLAVELCDFAKNSPDLAKSLTDVVVACLKENVETGLPSNVFSQILSRRADFAFVVVRKIHQALPESDHFSKVFTSALKAVHNSRAEFHHALTTTGMDYYRSLLRIIYISLTAICKKEKHSLEFGLLIVDLLDIVVARGFKDLVQAAHQHPDTANPADIALVTGILQAALRIKDINEIHTGLANHLHENQTIRAATTLFSWADQLASADGDPVYGELAVLFLLELSSVPVIAEQLALENVLELLMSSTLATRIAVGGITPHNNPRLHAIWSRGLLPLALNLLANIGTRYGREIVTFLKYFEAQLRTALEGWKKPSVVVLPAVNEVVGVGMILAIVNKMGGREELKGSVNIDTQVAADGVEYLLGHRNYLKSLVAPMSVDEEEMRDDLTEKVVIGLGTVQTLLQEEGEE</sequence>